<dbReference type="GO" id="GO:1990841">
    <property type="term" value="F:promoter-specific chromatin binding"/>
    <property type="evidence" value="ECO:0007669"/>
    <property type="project" value="TreeGrafter"/>
</dbReference>
<keyword evidence="4" id="KW-0539">Nucleus</keyword>
<keyword evidence="6" id="KW-0648">Protein biosynthesis</keyword>
<evidence type="ECO:0000256" key="4">
    <source>
        <dbReference type="ARBA" id="ARBA00023242"/>
    </source>
</evidence>
<proteinExistence type="inferred from homology"/>
<dbReference type="CDD" id="cd07982">
    <property type="entry name" value="HFD_TAF10"/>
    <property type="match status" value="1"/>
</dbReference>
<dbReference type="EMBL" id="LSRQ01002560">
    <property type="protein sequence ID" value="OAY73876.1"/>
    <property type="molecule type" value="Genomic_DNA"/>
</dbReference>
<accession>A0A199VAH2</accession>
<organism evidence="6 7">
    <name type="scientific">Ananas comosus</name>
    <name type="common">Pineapple</name>
    <name type="synonym">Ananas ananas</name>
    <dbReference type="NCBI Taxonomy" id="4615"/>
    <lineage>
        <taxon>Eukaryota</taxon>
        <taxon>Viridiplantae</taxon>
        <taxon>Streptophyta</taxon>
        <taxon>Embryophyta</taxon>
        <taxon>Tracheophyta</taxon>
        <taxon>Spermatophyta</taxon>
        <taxon>Magnoliopsida</taxon>
        <taxon>Liliopsida</taxon>
        <taxon>Poales</taxon>
        <taxon>Bromeliaceae</taxon>
        <taxon>Bromelioideae</taxon>
        <taxon>Ananas</taxon>
    </lineage>
</organism>
<name>A0A199VAH2_ANACO</name>
<keyword evidence="6" id="KW-0396">Initiation factor</keyword>
<sequence>MNCCYGLLPDLKTGWTIQVIQEVKFLAKKGPFALSTSLLFKLVPNRLRPFFSETSKATMNNEGRQHDDDSALTEFLSSLMDYTPTIPDELVEHYLSRSGFYCPDLRLTRLVAVAAQKFISDVASDALQHCKARVAAPVKDKSKQPKDKRLVLTMEDLSKALREYGVNLKHQEYFADSSSTGMDPASREE</sequence>
<reference evidence="6 7" key="1">
    <citation type="journal article" date="2016" name="DNA Res.">
        <title>The draft genome of MD-2 pineapple using hybrid error correction of long reads.</title>
        <authorList>
            <person name="Redwan R.M."/>
            <person name="Saidin A."/>
            <person name="Kumar S.V."/>
        </authorList>
    </citation>
    <scope>NUCLEOTIDE SEQUENCE [LARGE SCALE GENOMIC DNA]</scope>
    <source>
        <strain evidence="7">cv. MD2</strain>
        <tissue evidence="6">Leaf</tissue>
    </source>
</reference>
<comment type="caution">
    <text evidence="6">The sequence shown here is derived from an EMBL/GenBank/DDBJ whole genome shotgun (WGS) entry which is preliminary data.</text>
</comment>
<comment type="similarity">
    <text evidence="5">Belongs to the TAF10 family.</text>
</comment>
<dbReference type="AlphaFoldDB" id="A0A199VAH2"/>
<dbReference type="InterPro" id="IPR003923">
    <property type="entry name" value="TAF10"/>
</dbReference>
<dbReference type="Proteomes" id="UP000092600">
    <property type="component" value="Unassembled WGS sequence"/>
</dbReference>
<dbReference type="PANTHER" id="PTHR21242:SF0">
    <property type="entry name" value="TRANSCRIPTION INITIATION FACTOR TFIID SUBUNIT 10"/>
    <property type="match status" value="1"/>
</dbReference>
<dbReference type="GO" id="GO:0006367">
    <property type="term" value="P:transcription initiation at RNA polymerase II promoter"/>
    <property type="evidence" value="ECO:0007669"/>
    <property type="project" value="TreeGrafter"/>
</dbReference>
<dbReference type="PRINTS" id="PR01443">
    <property type="entry name" value="TFIID30KDSUB"/>
</dbReference>
<dbReference type="GO" id="GO:0000124">
    <property type="term" value="C:SAGA complex"/>
    <property type="evidence" value="ECO:0007669"/>
    <property type="project" value="TreeGrafter"/>
</dbReference>
<keyword evidence="3" id="KW-0804">Transcription</keyword>
<comment type="subcellular location">
    <subcellularLocation>
        <location evidence="1">Nucleus</location>
    </subcellularLocation>
</comment>
<evidence type="ECO:0000313" key="7">
    <source>
        <dbReference type="Proteomes" id="UP000092600"/>
    </source>
</evidence>
<evidence type="ECO:0000313" key="6">
    <source>
        <dbReference type="EMBL" id="OAY73876.1"/>
    </source>
</evidence>
<dbReference type="Pfam" id="PF03540">
    <property type="entry name" value="TAF10"/>
    <property type="match status" value="1"/>
</dbReference>
<dbReference type="GO" id="GO:0005669">
    <property type="term" value="C:transcription factor TFIID complex"/>
    <property type="evidence" value="ECO:0007669"/>
    <property type="project" value="TreeGrafter"/>
</dbReference>
<evidence type="ECO:0000256" key="5">
    <source>
        <dbReference type="ARBA" id="ARBA00025730"/>
    </source>
</evidence>
<gene>
    <name evidence="6" type="ORF">ACMD2_25923</name>
</gene>
<dbReference type="PANTHER" id="PTHR21242">
    <property type="entry name" value="TRANSCRIPTION INITIATION FACTOR TFIID SUBUNIT 10"/>
    <property type="match status" value="1"/>
</dbReference>
<dbReference type="GO" id="GO:0003743">
    <property type="term" value="F:translation initiation factor activity"/>
    <property type="evidence" value="ECO:0007669"/>
    <property type="project" value="UniProtKB-KW"/>
</dbReference>
<evidence type="ECO:0000256" key="1">
    <source>
        <dbReference type="ARBA" id="ARBA00004123"/>
    </source>
</evidence>
<dbReference type="GO" id="GO:0016251">
    <property type="term" value="F:RNA polymerase II general transcription initiation factor activity"/>
    <property type="evidence" value="ECO:0007669"/>
    <property type="project" value="TreeGrafter"/>
</dbReference>
<evidence type="ECO:0000256" key="2">
    <source>
        <dbReference type="ARBA" id="ARBA00023015"/>
    </source>
</evidence>
<keyword evidence="2" id="KW-0805">Transcription regulation</keyword>
<protein>
    <submittedName>
        <fullName evidence="6">Transcription initiation factor TFIID subunit 10</fullName>
    </submittedName>
</protein>
<dbReference type="STRING" id="4615.A0A199VAH2"/>
<evidence type="ECO:0000256" key="3">
    <source>
        <dbReference type="ARBA" id="ARBA00023163"/>
    </source>
</evidence>